<accession>A0A7T3N967</accession>
<reference evidence="1 2" key="1">
    <citation type="submission" date="2020-09" db="EMBL/GenBank/DDBJ databases">
        <authorList>
            <person name="Moe H.M.M."/>
            <person name="Stoker T."/>
            <person name="Evans S."/>
            <person name="Hymas C."/>
            <person name="Flor S."/>
            <person name="Gleave A."/>
            <person name="Carr E."/>
            <person name="Breakwell D.P."/>
            <person name="Grose J.H."/>
        </authorList>
    </citation>
    <scope>NUCLEOTIDE SEQUENCE [LARGE SCALE GENOMIC DNA]</scope>
</reference>
<evidence type="ECO:0000313" key="2">
    <source>
        <dbReference type="Proteomes" id="UP000595300"/>
    </source>
</evidence>
<name>A0A7T3N967_9CAUD</name>
<sequence>MNNIKIIGGGLAGLIAAHYFKGAHVFEAGPRKQMHKALLRFRSDDVSNITGVPFRKVRVYKEVHYQGKTFQGKCPIALANMYAAKVTGAISGRSIMKLEECDRYIAPDNLYEVLCDRLESEGRLWFNQAIEGRNFKSVSEVKHSDVSWINTAPLPVILKLLGIEDCALMTGFKRSPIIVARYKVKTPCDVYQTIYFPDEHSSLFRASITGDILIVESMNSFQTHNNAVSAAAAFGLSGKDIDFEAGEIVDQAYGKIMDLNAASRESILYQLTNKYNIFSLGRFATWRNILLDDVADDLPKIERLINASNYGREKILKL</sequence>
<evidence type="ECO:0000313" key="1">
    <source>
        <dbReference type="EMBL" id="QPX74689.1"/>
    </source>
</evidence>
<dbReference type="Proteomes" id="UP000595300">
    <property type="component" value="Genome"/>
</dbReference>
<dbReference type="EMBL" id="MW021759">
    <property type="protein sequence ID" value="QPX74689.1"/>
    <property type="molecule type" value="Genomic_DNA"/>
</dbReference>
<protein>
    <submittedName>
        <fullName evidence="1">Galactopyranose</fullName>
    </submittedName>
</protein>
<organism evidence="1 2">
    <name type="scientific">Serratia phage vB_SmaM_Hera</name>
    <dbReference type="NCBI Taxonomy" id="2777369"/>
    <lineage>
        <taxon>Viruses</taxon>
        <taxon>Duplodnaviria</taxon>
        <taxon>Heunggongvirae</taxon>
        <taxon>Uroviricota</taxon>
        <taxon>Caudoviricetes</taxon>
        <taxon>Lindbergviridae</taxon>
        <taxon>Myosmarvirus</taxon>
        <taxon>Myosmarvirus MTx</taxon>
    </lineage>
</organism>
<proteinExistence type="predicted"/>